<comment type="caution">
    <text evidence="1">The sequence shown here is derived from an EMBL/GenBank/DDBJ whole genome shotgun (WGS) entry which is preliminary data.</text>
</comment>
<reference evidence="1 2" key="1">
    <citation type="submission" date="2021-06" db="EMBL/GenBank/DDBJ databases">
        <title>Caerostris darwini draft genome.</title>
        <authorList>
            <person name="Kono N."/>
            <person name="Arakawa K."/>
        </authorList>
    </citation>
    <scope>NUCLEOTIDE SEQUENCE [LARGE SCALE GENOMIC DNA]</scope>
</reference>
<dbReference type="Proteomes" id="UP001054837">
    <property type="component" value="Unassembled WGS sequence"/>
</dbReference>
<protein>
    <submittedName>
        <fullName evidence="1">Uncharacterized protein</fullName>
    </submittedName>
</protein>
<sequence length="92" mass="10479">MKKKQISVSKHNALKDKPLKIVISDLWAIILEEEINVDLKRFGLSVMKTFERAYVSLLCSDGTNTTHEEIYNLFRNVDSATNYKGCPDLSVC</sequence>
<organism evidence="1 2">
    <name type="scientific">Caerostris darwini</name>
    <dbReference type="NCBI Taxonomy" id="1538125"/>
    <lineage>
        <taxon>Eukaryota</taxon>
        <taxon>Metazoa</taxon>
        <taxon>Ecdysozoa</taxon>
        <taxon>Arthropoda</taxon>
        <taxon>Chelicerata</taxon>
        <taxon>Arachnida</taxon>
        <taxon>Araneae</taxon>
        <taxon>Araneomorphae</taxon>
        <taxon>Entelegynae</taxon>
        <taxon>Araneoidea</taxon>
        <taxon>Araneidae</taxon>
        <taxon>Caerostris</taxon>
    </lineage>
</organism>
<dbReference type="EMBL" id="BPLQ01000396">
    <property type="protein sequence ID" value="GIX70957.1"/>
    <property type="molecule type" value="Genomic_DNA"/>
</dbReference>
<accession>A0AAV4MET1</accession>
<keyword evidence="2" id="KW-1185">Reference proteome</keyword>
<dbReference type="AlphaFoldDB" id="A0AAV4MET1"/>
<proteinExistence type="predicted"/>
<name>A0AAV4MET1_9ARAC</name>
<evidence type="ECO:0000313" key="2">
    <source>
        <dbReference type="Proteomes" id="UP001054837"/>
    </source>
</evidence>
<evidence type="ECO:0000313" key="1">
    <source>
        <dbReference type="EMBL" id="GIX70957.1"/>
    </source>
</evidence>
<gene>
    <name evidence="1" type="ORF">CDAR_505071</name>
</gene>